<accession>A0AAJ1YDN9</accession>
<sequence length="59" mass="6464">MINLHRMAAIITYLTAKNRGDYHGNSMSDGFSDLSGGGTFEGIVQQVRAAMVQLTARYQ</sequence>
<name>A0AAJ1YDN9_SERFO</name>
<evidence type="ECO:0000313" key="1">
    <source>
        <dbReference type="EMBL" id="MDQ9128691.1"/>
    </source>
</evidence>
<dbReference type="Proteomes" id="UP001224622">
    <property type="component" value="Unassembled WGS sequence"/>
</dbReference>
<comment type="caution">
    <text evidence="1">The sequence shown here is derived from an EMBL/GenBank/DDBJ whole genome shotgun (WGS) entry which is preliminary data.</text>
</comment>
<protein>
    <submittedName>
        <fullName evidence="1">Uncharacterized protein</fullName>
    </submittedName>
</protein>
<dbReference type="RefSeq" id="WP_024527410.1">
    <property type="nucleotide sequence ID" value="NZ_JAVIGA010000025.1"/>
</dbReference>
<gene>
    <name evidence="1" type="ORF">RDT67_19935</name>
</gene>
<dbReference type="EMBL" id="JAVIGA010000025">
    <property type="protein sequence ID" value="MDQ9128691.1"/>
    <property type="molecule type" value="Genomic_DNA"/>
</dbReference>
<organism evidence="1 2">
    <name type="scientific">Serratia fonticola</name>
    <dbReference type="NCBI Taxonomy" id="47917"/>
    <lineage>
        <taxon>Bacteria</taxon>
        <taxon>Pseudomonadati</taxon>
        <taxon>Pseudomonadota</taxon>
        <taxon>Gammaproteobacteria</taxon>
        <taxon>Enterobacterales</taxon>
        <taxon>Yersiniaceae</taxon>
        <taxon>Serratia</taxon>
    </lineage>
</organism>
<evidence type="ECO:0000313" key="2">
    <source>
        <dbReference type="Proteomes" id="UP001224622"/>
    </source>
</evidence>
<reference evidence="1" key="1">
    <citation type="submission" date="2023-08" db="EMBL/GenBank/DDBJ databases">
        <title>The Comparative Genomic Analysis of Yersiniaceae from Polar Regions.</title>
        <authorList>
            <person name="Goncharov A."/>
            <person name="Aslanov B."/>
            <person name="Kolodzhieva V."/>
            <person name="Azarov D."/>
            <person name="Mochov A."/>
            <person name="Lebedeva E."/>
        </authorList>
    </citation>
    <scope>NUCLEOTIDE SEQUENCE</scope>
    <source>
        <strain evidence="1">Vf</strain>
    </source>
</reference>
<proteinExistence type="predicted"/>
<dbReference type="AlphaFoldDB" id="A0AAJ1YDN9"/>